<comment type="caution">
    <text evidence="1">The sequence shown here is derived from an EMBL/GenBank/DDBJ whole genome shotgun (WGS) entry which is preliminary data.</text>
</comment>
<evidence type="ECO:0000313" key="2">
    <source>
        <dbReference type="Proteomes" id="UP000752297"/>
    </source>
</evidence>
<proteinExistence type="predicted"/>
<protein>
    <submittedName>
        <fullName evidence="1">Uncharacterized protein</fullName>
    </submittedName>
</protein>
<keyword evidence="2" id="KW-1185">Reference proteome</keyword>
<evidence type="ECO:0000313" key="1">
    <source>
        <dbReference type="EMBL" id="MBV2144247.1"/>
    </source>
</evidence>
<dbReference type="Proteomes" id="UP000752297">
    <property type="component" value="Unassembled WGS sequence"/>
</dbReference>
<dbReference type="AlphaFoldDB" id="A0A949PN01"/>
<name>A0A949PN01_9HYPH</name>
<gene>
    <name evidence="1" type="ORF">KUG47_12155</name>
</gene>
<organism evidence="1 2">
    <name type="scientific">Falsochrobactrum tianjinense</name>
    <dbReference type="NCBI Taxonomy" id="2706015"/>
    <lineage>
        <taxon>Bacteria</taxon>
        <taxon>Pseudomonadati</taxon>
        <taxon>Pseudomonadota</taxon>
        <taxon>Alphaproteobacteria</taxon>
        <taxon>Hyphomicrobiales</taxon>
        <taxon>Brucellaceae</taxon>
        <taxon>Falsochrobactrum</taxon>
    </lineage>
</organism>
<reference evidence="1 2" key="1">
    <citation type="submission" date="2021-06" db="EMBL/GenBank/DDBJ databases">
        <title>Falsochrobactrum tianjin sp.nov., a new petroleum-degrading bacteria isolated from oily soils.</title>
        <authorList>
            <person name="Chen G."/>
            <person name="Chen H."/>
            <person name="Tian J."/>
            <person name="Qing J."/>
            <person name="Zhong L."/>
            <person name="Ma W."/>
            <person name="Song Y."/>
            <person name="Cui X."/>
            <person name="Yan B."/>
        </authorList>
    </citation>
    <scope>NUCLEOTIDE SEQUENCE [LARGE SCALE GENOMIC DNA]</scope>
    <source>
        <strain evidence="1 2">TDYN1</strain>
    </source>
</reference>
<sequence>MKEETAQLGELVLIQGSMQRQFLSLLLAQLVKANIGFDADAFLTLLYLFQENMPVPDKDKSQELNRQCEIGMNEWHKLIEMAEIAVNNGEDWRAL</sequence>
<dbReference type="RefSeq" id="WP_217678248.1">
    <property type="nucleotide sequence ID" value="NZ_JAHRVA010000005.1"/>
</dbReference>
<dbReference type="EMBL" id="JAHRVA010000005">
    <property type="protein sequence ID" value="MBV2144247.1"/>
    <property type="molecule type" value="Genomic_DNA"/>
</dbReference>
<accession>A0A949PN01</accession>